<evidence type="ECO:0000256" key="2">
    <source>
        <dbReference type="SAM" id="Phobius"/>
    </source>
</evidence>
<dbReference type="EC" id="2.7.11.1" evidence="4"/>
<dbReference type="EMBL" id="JYIW01000025">
    <property type="protein sequence ID" value="KJL28705.1"/>
    <property type="molecule type" value="Genomic_DNA"/>
</dbReference>
<organism evidence="4 5">
    <name type="scientific">Microbacterium oxydans</name>
    <dbReference type="NCBI Taxonomy" id="82380"/>
    <lineage>
        <taxon>Bacteria</taxon>
        <taxon>Bacillati</taxon>
        <taxon>Actinomycetota</taxon>
        <taxon>Actinomycetes</taxon>
        <taxon>Micrococcales</taxon>
        <taxon>Microbacteriaceae</taxon>
        <taxon>Microbacterium</taxon>
    </lineage>
</organism>
<feature type="region of interest" description="Disordered" evidence="1">
    <location>
        <begin position="1"/>
        <end position="22"/>
    </location>
</feature>
<keyword evidence="4" id="KW-0418">Kinase</keyword>
<dbReference type="Proteomes" id="UP000033640">
    <property type="component" value="Unassembled WGS sequence"/>
</dbReference>
<dbReference type="PATRIC" id="fig|82380.11.peg.2217"/>
<keyword evidence="2" id="KW-0812">Transmembrane</keyword>
<protein>
    <submittedName>
        <fullName evidence="4">Serine/threonine-protein kinase PknE</fullName>
        <ecNumber evidence="4">2.7.11.1</ecNumber>
    </submittedName>
</protein>
<dbReference type="InterPro" id="IPR012336">
    <property type="entry name" value="Thioredoxin-like_fold"/>
</dbReference>
<evidence type="ECO:0000256" key="1">
    <source>
        <dbReference type="SAM" id="MobiDB-lite"/>
    </source>
</evidence>
<feature type="domain" description="Thioredoxin-like fold" evidence="3">
    <location>
        <begin position="121"/>
        <end position="277"/>
    </location>
</feature>
<evidence type="ECO:0000313" key="5">
    <source>
        <dbReference type="Proteomes" id="UP000033640"/>
    </source>
</evidence>
<feature type="compositionally biased region" description="Polar residues" evidence="1">
    <location>
        <begin position="1"/>
        <end position="13"/>
    </location>
</feature>
<dbReference type="GO" id="GO:0004674">
    <property type="term" value="F:protein serine/threonine kinase activity"/>
    <property type="evidence" value="ECO:0007669"/>
    <property type="project" value="UniProtKB-EC"/>
</dbReference>
<proteinExistence type="predicted"/>
<evidence type="ECO:0000259" key="3">
    <source>
        <dbReference type="Pfam" id="PF13462"/>
    </source>
</evidence>
<dbReference type="RefSeq" id="WP_045279545.1">
    <property type="nucleotide sequence ID" value="NZ_JYIW01000025.1"/>
</dbReference>
<feature type="transmembrane region" description="Helical" evidence="2">
    <location>
        <begin position="39"/>
        <end position="62"/>
    </location>
</feature>
<comment type="caution">
    <text evidence="4">The sequence shown here is derived from an EMBL/GenBank/DDBJ whole genome shotgun (WGS) entry which is preliminary data.</text>
</comment>
<dbReference type="AlphaFoldDB" id="A0A0F0L8V6"/>
<dbReference type="OrthoDB" id="117402at2"/>
<dbReference type="Gene3D" id="3.40.30.10">
    <property type="entry name" value="Glutaredoxin"/>
    <property type="match status" value="1"/>
</dbReference>
<dbReference type="Pfam" id="PF13462">
    <property type="entry name" value="Thioredoxin_4"/>
    <property type="match status" value="1"/>
</dbReference>
<keyword evidence="2" id="KW-1133">Transmembrane helix</keyword>
<sequence>MSSDETPNVPTPRNSREAVREKAQQVHAQQSRARIMRRIIIGAVAVIAVGAIGTAVTLAVSAQVSKPQLMPSGMDGDGVVVTDITAAASSDETLTTPAPDATDAGAEEAQPTPEPTASDRVDIHIYVDYLSPDAGEFERANARQLTNWISEGAVTVSYHPVALLTASSNGTKYSLRAAAAAACVATHSPEKFYAFNHDLLDDQPKVGSDGLSDVQLADVAGAVGVDNGKAVRSCIENSDYVTWAKDATTRALDGPLAGSDDLVLTSAPMIVANGEAYVGALDDPAEFSQFVLTVASDAYYKASPTPTPSPSVEPTETPAP</sequence>
<keyword evidence="2" id="KW-0472">Membrane</keyword>
<name>A0A0F0L8V6_9MICO</name>
<feature type="region of interest" description="Disordered" evidence="1">
    <location>
        <begin position="87"/>
        <end position="118"/>
    </location>
</feature>
<dbReference type="SUPFAM" id="SSF52833">
    <property type="entry name" value="Thioredoxin-like"/>
    <property type="match status" value="1"/>
</dbReference>
<feature type="compositionally biased region" description="Low complexity" evidence="1">
    <location>
        <begin position="91"/>
        <end position="109"/>
    </location>
</feature>
<dbReference type="InterPro" id="IPR036249">
    <property type="entry name" value="Thioredoxin-like_sf"/>
</dbReference>
<keyword evidence="4" id="KW-0808">Transferase</keyword>
<reference evidence="4 5" key="1">
    <citation type="submission" date="2015-02" db="EMBL/GenBank/DDBJ databases">
        <title>Draft genome sequences of ten Microbacterium spp. with emphasis on heavy metal contaminated environments.</title>
        <authorList>
            <person name="Corretto E."/>
        </authorList>
    </citation>
    <scope>NUCLEOTIDE SEQUENCE [LARGE SCALE GENOMIC DNA]</scope>
    <source>
        <strain evidence="4 5">BEL4b</strain>
    </source>
</reference>
<accession>A0A0F0L8V6</accession>
<gene>
    <name evidence="4" type="primary">pknE_2</name>
    <name evidence="4" type="ORF">RS83_02183</name>
</gene>
<evidence type="ECO:0000313" key="4">
    <source>
        <dbReference type="EMBL" id="KJL28705.1"/>
    </source>
</evidence>